<evidence type="ECO:0000313" key="2">
    <source>
        <dbReference type="EMBL" id="GAA3122620.1"/>
    </source>
</evidence>
<dbReference type="InterPro" id="IPR003382">
    <property type="entry name" value="Flavoprotein"/>
</dbReference>
<feature type="domain" description="Flavoprotein" evidence="1">
    <location>
        <begin position="15"/>
        <end position="140"/>
    </location>
</feature>
<dbReference type="Proteomes" id="UP001500893">
    <property type="component" value="Unassembled WGS sequence"/>
</dbReference>
<dbReference type="Gene3D" id="3.40.50.1950">
    <property type="entry name" value="Flavin prenyltransferase-like"/>
    <property type="match status" value="1"/>
</dbReference>
<keyword evidence="3" id="KW-1185">Reference proteome</keyword>
<dbReference type="RefSeq" id="WP_345047117.1">
    <property type="nucleotide sequence ID" value="NZ_BAAAVM010000006.1"/>
</dbReference>
<protein>
    <submittedName>
        <fullName evidence="2">Flavoprotein</fullName>
    </submittedName>
</protein>
<dbReference type="Pfam" id="PF02441">
    <property type="entry name" value="Flavoprotein"/>
    <property type="match status" value="1"/>
</dbReference>
<dbReference type="EMBL" id="BAAAVM010000006">
    <property type="protein sequence ID" value="GAA3122620.1"/>
    <property type="molecule type" value="Genomic_DNA"/>
</dbReference>
<comment type="caution">
    <text evidence="2">The sequence shown here is derived from an EMBL/GenBank/DDBJ whole genome shotgun (WGS) entry which is preliminary data.</text>
</comment>
<name>A0ABP6MSX9_9ACTN</name>
<evidence type="ECO:0000259" key="1">
    <source>
        <dbReference type="Pfam" id="PF02441"/>
    </source>
</evidence>
<reference evidence="3" key="1">
    <citation type="journal article" date="2019" name="Int. J. Syst. Evol. Microbiol.">
        <title>The Global Catalogue of Microorganisms (GCM) 10K type strain sequencing project: providing services to taxonomists for standard genome sequencing and annotation.</title>
        <authorList>
            <consortium name="The Broad Institute Genomics Platform"/>
            <consortium name="The Broad Institute Genome Sequencing Center for Infectious Disease"/>
            <person name="Wu L."/>
            <person name="Ma J."/>
        </authorList>
    </citation>
    <scope>NUCLEOTIDE SEQUENCE [LARGE SCALE GENOMIC DNA]</scope>
    <source>
        <strain evidence="3">JCM 11574</strain>
    </source>
</reference>
<evidence type="ECO:0000313" key="3">
    <source>
        <dbReference type="Proteomes" id="UP001500893"/>
    </source>
</evidence>
<accession>A0ABP6MSX9</accession>
<dbReference type="InterPro" id="IPR036551">
    <property type="entry name" value="Flavin_trans-like"/>
</dbReference>
<sequence>MTTTRPVLYLFGSAAPPVFDVAEVVVNAQGRGFDVCLGLTPTAARWLEPRRGDLERITGHPVRSEYKPPNEPDVWPKADVIAVAPATFNTVNAWALGITRDFVVGVVAEGIGKGIPMVAMPCVNAAYAQHRQFERSIAELREMGVRVLYGEGGFVPNPPGQGKPYAYPWHLVLGAVEEIVAGR</sequence>
<dbReference type="SUPFAM" id="SSF52507">
    <property type="entry name" value="Homo-oligomeric flavin-containing Cys decarboxylases, HFCD"/>
    <property type="match status" value="1"/>
</dbReference>
<proteinExistence type="predicted"/>
<gene>
    <name evidence="2" type="ORF">GCM10010521_07170</name>
</gene>
<organism evidence="2 3">
    <name type="scientific">Streptomyces rameus</name>
    <dbReference type="NCBI Taxonomy" id="68261"/>
    <lineage>
        <taxon>Bacteria</taxon>
        <taxon>Bacillati</taxon>
        <taxon>Actinomycetota</taxon>
        <taxon>Actinomycetes</taxon>
        <taxon>Kitasatosporales</taxon>
        <taxon>Streptomycetaceae</taxon>
        <taxon>Streptomyces</taxon>
    </lineage>
</organism>